<accession>A0ABD2IB54</accession>
<organism evidence="4 5">
    <name type="scientific">Heterodera schachtii</name>
    <name type="common">Sugarbeet cyst nematode worm</name>
    <name type="synonym">Tylenchus schachtii</name>
    <dbReference type="NCBI Taxonomy" id="97005"/>
    <lineage>
        <taxon>Eukaryota</taxon>
        <taxon>Metazoa</taxon>
        <taxon>Ecdysozoa</taxon>
        <taxon>Nematoda</taxon>
        <taxon>Chromadorea</taxon>
        <taxon>Rhabditida</taxon>
        <taxon>Tylenchina</taxon>
        <taxon>Tylenchomorpha</taxon>
        <taxon>Tylenchoidea</taxon>
        <taxon>Heteroderidae</taxon>
        <taxon>Heteroderinae</taxon>
        <taxon>Heterodera</taxon>
    </lineage>
</organism>
<dbReference type="Gene3D" id="1.20.1070.10">
    <property type="entry name" value="Rhodopsin 7-helix transmembrane proteins"/>
    <property type="match status" value="1"/>
</dbReference>
<feature type="compositionally biased region" description="Acidic residues" evidence="1">
    <location>
        <begin position="301"/>
        <end position="318"/>
    </location>
</feature>
<feature type="transmembrane region" description="Helical" evidence="2">
    <location>
        <begin position="691"/>
        <end position="712"/>
    </location>
</feature>
<feature type="compositionally biased region" description="Acidic residues" evidence="1">
    <location>
        <begin position="1080"/>
        <end position="1095"/>
    </location>
</feature>
<feature type="transmembrane region" description="Helical" evidence="2">
    <location>
        <begin position="782"/>
        <end position="806"/>
    </location>
</feature>
<dbReference type="InterPro" id="IPR003959">
    <property type="entry name" value="ATPase_AAA_core"/>
</dbReference>
<dbReference type="AlphaFoldDB" id="A0ABD2IB54"/>
<reference evidence="4 5" key="1">
    <citation type="submission" date="2024-10" db="EMBL/GenBank/DDBJ databases">
        <authorList>
            <person name="Kim D."/>
        </authorList>
    </citation>
    <scope>NUCLEOTIDE SEQUENCE [LARGE SCALE GENOMIC DNA]</scope>
    <source>
        <strain evidence="4">Taebaek</strain>
    </source>
</reference>
<evidence type="ECO:0000313" key="4">
    <source>
        <dbReference type="EMBL" id="KAL3077569.1"/>
    </source>
</evidence>
<dbReference type="SUPFAM" id="SSF81321">
    <property type="entry name" value="Family A G protein-coupled receptor-like"/>
    <property type="match status" value="1"/>
</dbReference>
<evidence type="ECO:0000256" key="2">
    <source>
        <dbReference type="SAM" id="Phobius"/>
    </source>
</evidence>
<evidence type="ECO:0000256" key="1">
    <source>
        <dbReference type="SAM" id="MobiDB-lite"/>
    </source>
</evidence>
<feature type="transmembrane region" description="Helical" evidence="2">
    <location>
        <begin position="17"/>
        <end position="41"/>
    </location>
</feature>
<keyword evidence="2" id="KW-0472">Membrane</keyword>
<feature type="domain" description="ATPase AAA-type core" evidence="3">
    <location>
        <begin position="322"/>
        <end position="420"/>
    </location>
</feature>
<feature type="region of interest" description="Disordered" evidence="1">
    <location>
        <begin position="288"/>
        <end position="325"/>
    </location>
</feature>
<dbReference type="EMBL" id="JBICCN010000326">
    <property type="protein sequence ID" value="KAL3077569.1"/>
    <property type="molecule type" value="Genomic_DNA"/>
</dbReference>
<feature type="transmembrane region" description="Helical" evidence="2">
    <location>
        <begin position="732"/>
        <end position="757"/>
    </location>
</feature>
<dbReference type="SUPFAM" id="SSF52540">
    <property type="entry name" value="P-loop containing nucleoside triphosphate hydrolases"/>
    <property type="match status" value="1"/>
</dbReference>
<feature type="transmembrane region" description="Helical" evidence="2">
    <location>
        <begin position="841"/>
        <end position="865"/>
    </location>
</feature>
<feature type="region of interest" description="Disordered" evidence="1">
    <location>
        <begin position="125"/>
        <end position="147"/>
    </location>
</feature>
<keyword evidence="5" id="KW-1185">Reference proteome</keyword>
<feature type="region of interest" description="Disordered" evidence="1">
    <location>
        <begin position="1049"/>
        <end position="1103"/>
    </location>
</feature>
<keyword evidence="2" id="KW-1133">Transmembrane helix</keyword>
<dbReference type="InterPro" id="IPR027417">
    <property type="entry name" value="P-loop_NTPase"/>
</dbReference>
<dbReference type="Proteomes" id="UP001620645">
    <property type="component" value="Unassembled WGS sequence"/>
</dbReference>
<dbReference type="Pfam" id="PF00004">
    <property type="entry name" value="AAA"/>
    <property type="match status" value="1"/>
</dbReference>
<dbReference type="PANTHER" id="PTHR46709">
    <property type="entry name" value="PROTEIN CBG23488-RELATED"/>
    <property type="match status" value="1"/>
</dbReference>
<protein>
    <recommendedName>
        <fullName evidence="3">ATPase AAA-type core domain-containing protein</fullName>
    </recommendedName>
</protein>
<evidence type="ECO:0000259" key="3">
    <source>
        <dbReference type="Pfam" id="PF00004"/>
    </source>
</evidence>
<dbReference type="PANTHER" id="PTHR46709:SF12">
    <property type="entry name" value="G-PROTEIN COUPLED RECEPTORS FAMILY 1 PROFILE DOMAIN-CONTAINING PROTEIN"/>
    <property type="match status" value="1"/>
</dbReference>
<sequence>MEFIEKDEEQSLLRTRFWLVVVAGGAASAFGIVANAMLTRLFLTRPAFRHSPFFFLGFVALFDTLLDSVYIFLLLQTASTVLLMPKKKRTAKRRVDFVSQPEIYEITPLTDKPVGVKRLPLECRPRDHTEKDLESPEVGSVASSEEHEYSTSEVEFVDDSANFSNILLTATKPPSKKTEPMSRRAKVFRGMPKFDLCEDSENTDVKDQSLKNKNHDKTMEDNSLLSPKELNAIKNGAMMKAKAASQLWSSLFCPKDEEAIFATDAYAKLNSWLLSWMERLRKKQQIEGENVRKGKKRRTDLEEEEDEEYLDDSGEEPPENPVILTGPTGCGKTAMVYCAAKRNEFQLLEIPPYEKRDKQFLEQKLLGASDTYNMKAGTKMPDIRDLFNPRRNSPTNLKRKISIGFTLILIDECDLHYSPDTNFWSTLKQICANSLVPIVLTCNDYEVVRINMLNREPALETFSTIHVDKMPSFQSFNAYLRQWLIGFTGKIRKNSYLSSLFEQKRGDFRAILNALQLDGQHSLSIVEKPTRNGQKQIDFKEFVLQSKRASAIDSTCGKTNEISWRAKQMTDLDYRREKPTRDWTTKVAEMDETRIELLSLLHVDVDCISRSVKPNISVCCAALQRSYPDRIYATDETGLDYLPCLQMIHKCALRSRASRRHLHPFETIPPVLLEQLQLVHLYLSWLYHFKWLYLLGQIFKLSSVLCLIIASFERYLITSHWTFSGFEERTRWLLLTVVLFISIGIRFTTSVDVVILFNEQSVVPFRRYIPAQMTHREWLPNFFNLLTVIIPFGTLVFFNGGIVLMLRRQNVQQLRLLITELTMGYDYMKVRRRNIRAATNTLLLIISIYLISNLLSLFLSVFAFLNPGFLQKNYPQQYRISSDCSSLLTVVGNALRFPAHFISNGEVREHFKLMCCPPKRKVPFVMSKECETAKNIGAFGLRRQSERIENQWFSALLTTRQSTRRTVKSLNLDERRSRKRHCTIAGGQRTNKTHSQQFPISIYDELEAYVRGEVGRPQQQQQHGFCAMCNGSAKERGEEKEIECCIGGTRDRQSHSTDEEGEELITGGEETGEDDARTMDEEEEEEGQTEDDEGATDALNGQQSLPLLDLVELRFDPAEFSSIQQRV</sequence>
<evidence type="ECO:0000313" key="5">
    <source>
        <dbReference type="Proteomes" id="UP001620645"/>
    </source>
</evidence>
<feature type="transmembrane region" description="Helical" evidence="2">
    <location>
        <begin position="53"/>
        <end position="75"/>
    </location>
</feature>
<dbReference type="Gene3D" id="3.40.50.300">
    <property type="entry name" value="P-loop containing nucleotide triphosphate hydrolases"/>
    <property type="match status" value="1"/>
</dbReference>
<feature type="compositionally biased region" description="Basic and acidic residues" evidence="1">
    <location>
        <begin position="125"/>
        <end position="134"/>
    </location>
</feature>
<proteinExistence type="predicted"/>
<gene>
    <name evidence="4" type="ORF">niasHS_012275</name>
</gene>
<keyword evidence="2" id="KW-0812">Transmembrane</keyword>
<comment type="caution">
    <text evidence="4">The sequence shown here is derived from an EMBL/GenBank/DDBJ whole genome shotgun (WGS) entry which is preliminary data.</text>
</comment>
<name>A0ABD2IB54_HETSC</name>
<feature type="compositionally biased region" description="Basic and acidic residues" evidence="1">
    <location>
        <begin position="1049"/>
        <end position="1058"/>
    </location>
</feature>